<reference evidence="15 17" key="1">
    <citation type="journal article" date="2019" name="Nat. Med.">
        <title>A library of human gut bacterial isolates paired with longitudinal multiomics data enables mechanistic microbiome research.</title>
        <authorList>
            <person name="Poyet M."/>
            <person name="Groussin M."/>
            <person name="Gibbons S.M."/>
            <person name="Avila-Pacheco J."/>
            <person name="Jiang X."/>
            <person name="Kearney S.M."/>
            <person name="Perrotta A.R."/>
            <person name="Berdy B."/>
            <person name="Zhao S."/>
            <person name="Lieberman T.D."/>
            <person name="Swanson P.K."/>
            <person name="Smith M."/>
            <person name="Roesemann S."/>
            <person name="Alexander J.E."/>
            <person name="Rich S.A."/>
            <person name="Livny J."/>
            <person name="Vlamakis H."/>
            <person name="Clish C."/>
            <person name="Bullock K."/>
            <person name="Deik A."/>
            <person name="Scott J."/>
            <person name="Pierce K.A."/>
            <person name="Xavier R.J."/>
            <person name="Alm E.J."/>
        </authorList>
    </citation>
    <scope>NUCLEOTIDE SEQUENCE [LARGE SCALE GENOMIC DNA]</scope>
    <source>
        <strain evidence="15 17">BIOML-A14</strain>
    </source>
</reference>
<feature type="domain" description="Secretin/TonB short N-terminal" evidence="14">
    <location>
        <begin position="58"/>
        <end position="108"/>
    </location>
</feature>
<keyword evidence="4" id="KW-0406">Ion transport</keyword>
<dbReference type="Proteomes" id="UP001219389">
    <property type="component" value="Unassembled WGS sequence"/>
</dbReference>
<evidence type="ECO:0000256" key="5">
    <source>
        <dbReference type="ARBA" id="ARBA00022692"/>
    </source>
</evidence>
<keyword evidence="5 12" id="KW-0812">Transmembrane</keyword>
<keyword evidence="2 12" id="KW-0813">Transport</keyword>
<evidence type="ECO:0000256" key="12">
    <source>
        <dbReference type="PROSITE-ProRule" id="PRU01360"/>
    </source>
</evidence>
<keyword evidence="9 12" id="KW-0472">Membrane</keyword>
<evidence type="ECO:0000313" key="16">
    <source>
        <dbReference type="EMBL" id="MDC2741988.1"/>
    </source>
</evidence>
<gene>
    <name evidence="15" type="ORF">F3B98_05845</name>
    <name evidence="16" type="ORF">PO382_07100</name>
</gene>
<name>A0A139LF64_BACOV</name>
<accession>A0A139LF64</accession>
<dbReference type="SUPFAM" id="SSF49464">
    <property type="entry name" value="Carboxypeptidase regulatory domain-like"/>
    <property type="match status" value="1"/>
</dbReference>
<evidence type="ECO:0000313" key="15">
    <source>
        <dbReference type="EMBL" id="KAA4665761.1"/>
    </source>
</evidence>
<keyword evidence="10 15" id="KW-0675">Receptor</keyword>
<dbReference type="InterPro" id="IPR008969">
    <property type="entry name" value="CarboxyPept-like_regulatory"/>
</dbReference>
<dbReference type="GO" id="GO:0044718">
    <property type="term" value="P:siderophore transmembrane transport"/>
    <property type="evidence" value="ECO:0007669"/>
    <property type="project" value="TreeGrafter"/>
</dbReference>
<proteinExistence type="inferred from homology"/>
<dbReference type="Gene3D" id="2.60.40.1120">
    <property type="entry name" value="Carboxypeptidase-like, regulatory domain"/>
    <property type="match status" value="1"/>
</dbReference>
<dbReference type="GO" id="GO:0015344">
    <property type="term" value="F:siderophore uptake transmembrane transporter activity"/>
    <property type="evidence" value="ECO:0007669"/>
    <property type="project" value="TreeGrafter"/>
</dbReference>
<evidence type="ECO:0000256" key="1">
    <source>
        <dbReference type="ARBA" id="ARBA00004571"/>
    </source>
</evidence>
<keyword evidence="6" id="KW-0732">Signal</keyword>
<evidence type="ECO:0000256" key="10">
    <source>
        <dbReference type="ARBA" id="ARBA00023170"/>
    </source>
</evidence>
<dbReference type="InterPro" id="IPR011662">
    <property type="entry name" value="Secretin/TonB_short_N"/>
</dbReference>
<dbReference type="PROSITE" id="PS52016">
    <property type="entry name" value="TONB_DEPENDENT_REC_3"/>
    <property type="match status" value="1"/>
</dbReference>
<dbReference type="Gene3D" id="2.170.130.10">
    <property type="entry name" value="TonB-dependent receptor, plug domain"/>
    <property type="match status" value="1"/>
</dbReference>
<sequence>MNIIFQDRFPVRTIVLIGVAFLITTQIYAQNADARLSLTLRNATLKEFVKRIENSTGYSFIYSEEITIKHKINLQVKDKPLREILDLAFKNEQISYQFTGRHILLQKKKESKTVSRKFTISGYVTDGTSSETLIGTNIIESHQNQGTTTNPYGFYSITLPEGETELRFSYLGYATEAHHFTLSQDTLLNIRMQGNTQLQEVVIVSDKTETGTIATQMGSIEIPMTQIKNTPSILGEADVMKAIQLMPGVQAGVDGSAGLYIRGGSPDQNLILLDGIPVYNVDHMFGFFSVFTPEAVKKVTLFKSSFPARFGGRLSSVIDVRTNDGDMQKYHGTLSIGLLTSKINLEGPIVKGKTSFNISARRSYLDLIAKPFMPDDEEYSYYFYDINAKINHKFSDRSRVYLSAYNGKDHFAANYDGNTDFKDGSKMNWGNTILSARWNYVFNNRLFCNTTVSYSNYLFDINSYTNNQYLGSSGTSFTNRYSADYRSGINDWNYQIDFDYNPSPKHHLKFGTGYIYHRFRPEVMTSKISNKTGDKIDLDTTYHSIANNRIYGHELSAYLEDNIKMNDRLRLNLGLHFSLFHVQKQSYFSLQPRVSARYQLGKDVTLKASYTQMSQYVHLLSSMPIAMPTDLWVPVTKKIKPMRSHQYSLGGYYTGIKGWEFSVEGYYKDMYNVLEYKEGVSFFGSSSGWENKVEMGKGRSAGIEFMAQKTLGRTTGWLSYTLSKSDRQFAKGGINNGERFPYKYDRRHNINLTINHKFSDRIDIGASWVFYTGGTSTIPEEKTAVIRPSDGTNNGFGGGYGYGDYFDSSITSPTIGEASYVEHRNNYRLPASHRLNVGVNFNKKTKHGMRTWNISLYNAYNAMNPTFVYRSTSKNDPNKPIIKKYTILPLIPSFTYTYKF</sequence>
<dbReference type="AlphaFoldDB" id="A0A139LF64"/>
<dbReference type="EMBL" id="VWFO01000005">
    <property type="protein sequence ID" value="KAA4665761.1"/>
    <property type="molecule type" value="Genomic_DNA"/>
</dbReference>
<dbReference type="Pfam" id="PF07660">
    <property type="entry name" value="STN"/>
    <property type="match status" value="1"/>
</dbReference>
<dbReference type="Pfam" id="PF00593">
    <property type="entry name" value="TonB_dep_Rec_b-barrel"/>
    <property type="match status" value="1"/>
</dbReference>
<keyword evidence="4" id="KW-0410">Iron transport</keyword>
<evidence type="ECO:0000256" key="11">
    <source>
        <dbReference type="ARBA" id="ARBA00023237"/>
    </source>
</evidence>
<evidence type="ECO:0000256" key="9">
    <source>
        <dbReference type="ARBA" id="ARBA00023136"/>
    </source>
</evidence>
<evidence type="ECO:0000256" key="2">
    <source>
        <dbReference type="ARBA" id="ARBA00022448"/>
    </source>
</evidence>
<evidence type="ECO:0000256" key="7">
    <source>
        <dbReference type="ARBA" id="ARBA00023004"/>
    </source>
</evidence>
<dbReference type="SMART" id="SM00965">
    <property type="entry name" value="STN"/>
    <property type="match status" value="1"/>
</dbReference>
<dbReference type="InterPro" id="IPR036942">
    <property type="entry name" value="Beta-barrel_TonB_sf"/>
</dbReference>
<comment type="subcellular location">
    <subcellularLocation>
        <location evidence="1 12">Cell outer membrane</location>
        <topology evidence="1 12">Multi-pass membrane protein</topology>
    </subcellularLocation>
</comment>
<comment type="similarity">
    <text evidence="12 13">Belongs to the TonB-dependent receptor family.</text>
</comment>
<dbReference type="Proteomes" id="UP000435985">
    <property type="component" value="Unassembled WGS sequence"/>
</dbReference>
<comment type="caution">
    <text evidence="15">The sequence shown here is derived from an EMBL/GenBank/DDBJ whole genome shotgun (WGS) entry which is preliminary data.</text>
</comment>
<dbReference type="PANTHER" id="PTHR30069:SF29">
    <property type="entry name" value="HEMOGLOBIN AND HEMOGLOBIN-HAPTOGLOBIN-BINDING PROTEIN 1-RELATED"/>
    <property type="match status" value="1"/>
</dbReference>
<dbReference type="SUPFAM" id="SSF56935">
    <property type="entry name" value="Porins"/>
    <property type="match status" value="1"/>
</dbReference>
<dbReference type="GO" id="GO:0009279">
    <property type="term" value="C:cell outer membrane"/>
    <property type="evidence" value="ECO:0007669"/>
    <property type="project" value="UniProtKB-SubCell"/>
</dbReference>
<dbReference type="InterPro" id="IPR037066">
    <property type="entry name" value="Plug_dom_sf"/>
</dbReference>
<dbReference type="InterPro" id="IPR012910">
    <property type="entry name" value="Plug_dom"/>
</dbReference>
<dbReference type="PANTHER" id="PTHR30069">
    <property type="entry name" value="TONB-DEPENDENT OUTER MEMBRANE RECEPTOR"/>
    <property type="match status" value="1"/>
</dbReference>
<dbReference type="InterPro" id="IPR000531">
    <property type="entry name" value="Beta-barrel_TonB"/>
</dbReference>
<dbReference type="InterPro" id="IPR039426">
    <property type="entry name" value="TonB-dep_rcpt-like"/>
</dbReference>
<dbReference type="EMBL" id="JAQNZF010000007">
    <property type="protein sequence ID" value="MDC2741988.1"/>
    <property type="molecule type" value="Genomic_DNA"/>
</dbReference>
<evidence type="ECO:0000256" key="8">
    <source>
        <dbReference type="ARBA" id="ARBA00023077"/>
    </source>
</evidence>
<evidence type="ECO:0000313" key="17">
    <source>
        <dbReference type="Proteomes" id="UP000435985"/>
    </source>
</evidence>
<organism evidence="15 17">
    <name type="scientific">Bacteroides ovatus</name>
    <dbReference type="NCBI Taxonomy" id="28116"/>
    <lineage>
        <taxon>Bacteria</taxon>
        <taxon>Pseudomonadati</taxon>
        <taxon>Bacteroidota</taxon>
        <taxon>Bacteroidia</taxon>
        <taxon>Bacteroidales</taxon>
        <taxon>Bacteroidaceae</taxon>
        <taxon>Bacteroides</taxon>
    </lineage>
</organism>
<protein>
    <submittedName>
        <fullName evidence="15 16">TonB-dependent receptor</fullName>
    </submittedName>
</protein>
<dbReference type="STRING" id="28116.Bovatus_02244"/>
<keyword evidence="11 12" id="KW-0998">Cell outer membrane</keyword>
<dbReference type="Gene3D" id="2.40.170.20">
    <property type="entry name" value="TonB-dependent receptor, beta-barrel domain"/>
    <property type="match status" value="1"/>
</dbReference>
<evidence type="ECO:0000256" key="6">
    <source>
        <dbReference type="ARBA" id="ARBA00022729"/>
    </source>
</evidence>
<evidence type="ECO:0000256" key="3">
    <source>
        <dbReference type="ARBA" id="ARBA00022452"/>
    </source>
</evidence>
<keyword evidence="3 12" id="KW-1134">Transmembrane beta strand</keyword>
<evidence type="ECO:0000256" key="13">
    <source>
        <dbReference type="RuleBase" id="RU003357"/>
    </source>
</evidence>
<dbReference type="Pfam" id="PF07715">
    <property type="entry name" value="Plug"/>
    <property type="match status" value="1"/>
</dbReference>
<keyword evidence="8 13" id="KW-0798">TonB box</keyword>
<dbReference type="Pfam" id="PF13715">
    <property type="entry name" value="CarbopepD_reg_2"/>
    <property type="match status" value="1"/>
</dbReference>
<keyword evidence="7" id="KW-0408">Iron</keyword>
<evidence type="ECO:0000256" key="4">
    <source>
        <dbReference type="ARBA" id="ARBA00022496"/>
    </source>
</evidence>
<dbReference type="RefSeq" id="WP_015531371.1">
    <property type="nucleotide sequence ID" value="NZ_CAXTIO010000012.1"/>
</dbReference>
<reference evidence="16" key="2">
    <citation type="submission" date="2022-10" db="EMBL/GenBank/DDBJ databases">
        <title>Human gut microbiome strain richness.</title>
        <authorList>
            <person name="Chen-Liaw A."/>
        </authorList>
    </citation>
    <scope>NUCLEOTIDE SEQUENCE</scope>
    <source>
        <strain evidence="16">BSD2780120875st1_E1_BSD2780120875_150330</strain>
    </source>
</reference>
<evidence type="ECO:0000259" key="14">
    <source>
        <dbReference type="SMART" id="SM00965"/>
    </source>
</evidence>